<evidence type="ECO:0000259" key="6">
    <source>
        <dbReference type="Pfam" id="PF13847"/>
    </source>
</evidence>
<dbReference type="Pfam" id="PF13847">
    <property type="entry name" value="Methyltransf_31"/>
    <property type="match status" value="1"/>
</dbReference>
<dbReference type="NCBIfam" id="TIGR00479">
    <property type="entry name" value="rumA"/>
    <property type="match status" value="1"/>
</dbReference>
<dbReference type="Gene3D" id="3.40.50.150">
    <property type="entry name" value="Vaccinia Virus protein VP39"/>
    <property type="match status" value="1"/>
</dbReference>
<feature type="compositionally biased region" description="Basic and acidic residues" evidence="5">
    <location>
        <begin position="19"/>
        <end position="56"/>
    </location>
</feature>
<dbReference type="PANTHER" id="PTHR11061">
    <property type="entry name" value="RNA M5U METHYLTRANSFERASE"/>
    <property type="match status" value="1"/>
</dbReference>
<dbReference type="CDD" id="cd02440">
    <property type="entry name" value="AdoMet_MTases"/>
    <property type="match status" value="1"/>
</dbReference>
<feature type="binding site" evidence="4">
    <location>
        <position position="338"/>
    </location>
    <ligand>
        <name>S-adenosyl-L-methionine</name>
        <dbReference type="ChEBI" id="CHEBI:59789"/>
    </ligand>
</feature>
<dbReference type="EC" id="2.1.1.190" evidence="7"/>
<reference evidence="7 8" key="1">
    <citation type="submission" date="2019-10" db="EMBL/GenBank/DDBJ databases">
        <title>New genus of Silvanigrellaceae.</title>
        <authorList>
            <person name="Pitt A."/>
            <person name="Hahn M.W."/>
        </authorList>
    </citation>
    <scope>NUCLEOTIDE SEQUENCE [LARGE SCALE GENOMIC DNA]</scope>
    <source>
        <strain evidence="7 8">33A1-SZDP</strain>
    </source>
</reference>
<feature type="binding site" evidence="4">
    <location>
        <position position="409"/>
    </location>
    <ligand>
        <name>S-adenosyl-L-methionine</name>
        <dbReference type="ChEBI" id="CHEBI:59789"/>
    </ligand>
</feature>
<dbReference type="InterPro" id="IPR010280">
    <property type="entry name" value="U5_MeTrfase_fam"/>
</dbReference>
<evidence type="ECO:0000256" key="2">
    <source>
        <dbReference type="ARBA" id="ARBA00022679"/>
    </source>
</evidence>
<name>A0A833JBZ1_9BACT</name>
<dbReference type="EMBL" id="WFLN01000007">
    <property type="protein sequence ID" value="KAB8029951.1"/>
    <property type="molecule type" value="Genomic_DNA"/>
</dbReference>
<keyword evidence="8" id="KW-1185">Reference proteome</keyword>
<dbReference type="AlphaFoldDB" id="A0A833JBZ1"/>
<dbReference type="SUPFAM" id="SSF53335">
    <property type="entry name" value="S-adenosyl-L-methionine-dependent methyltransferases"/>
    <property type="match status" value="1"/>
</dbReference>
<proteinExistence type="inferred from homology"/>
<keyword evidence="1 4" id="KW-0489">Methyltransferase</keyword>
<dbReference type="GO" id="GO:0070041">
    <property type="term" value="F:rRNA (uridine-C5-)-methyltransferase activity"/>
    <property type="evidence" value="ECO:0007669"/>
    <property type="project" value="TreeGrafter"/>
</dbReference>
<evidence type="ECO:0000313" key="8">
    <source>
        <dbReference type="Proteomes" id="UP000442694"/>
    </source>
</evidence>
<comment type="caution">
    <text evidence="7">The sequence shown here is derived from an EMBL/GenBank/DDBJ whole genome shotgun (WGS) entry which is preliminary data.</text>
</comment>
<comment type="similarity">
    <text evidence="4">Belongs to the class I-like SAM-binding methyltransferase superfamily. RNA M5U methyltransferase family.</text>
</comment>
<dbReference type="GO" id="GO:0070475">
    <property type="term" value="P:rRNA base methylation"/>
    <property type="evidence" value="ECO:0007669"/>
    <property type="project" value="TreeGrafter"/>
</dbReference>
<dbReference type="InterPro" id="IPR029063">
    <property type="entry name" value="SAM-dependent_MTases_sf"/>
</dbReference>
<feature type="domain" description="Methyltransferase" evidence="6">
    <location>
        <begin position="331"/>
        <end position="425"/>
    </location>
</feature>
<comment type="caution">
    <text evidence="4">Lacks conserved residue(s) required for the propagation of feature annotation.</text>
</comment>
<accession>A0A833JBZ1</accession>
<protein>
    <submittedName>
        <fullName evidence="7">23S rRNA (Uracil(1939)-C(5))-methyltransferase RlmD</fullName>
        <ecNumber evidence="7">2.1.1.190</ecNumber>
    </submittedName>
</protein>
<organism evidence="7 8">
    <name type="scientific">Fluviispira multicolorata</name>
    <dbReference type="NCBI Taxonomy" id="2654512"/>
    <lineage>
        <taxon>Bacteria</taxon>
        <taxon>Pseudomonadati</taxon>
        <taxon>Bdellovibrionota</taxon>
        <taxon>Oligoflexia</taxon>
        <taxon>Silvanigrellales</taxon>
        <taxon>Silvanigrellaceae</taxon>
        <taxon>Fluviispira</taxon>
    </lineage>
</organism>
<evidence type="ECO:0000256" key="3">
    <source>
        <dbReference type="ARBA" id="ARBA00022691"/>
    </source>
</evidence>
<evidence type="ECO:0000256" key="5">
    <source>
        <dbReference type="SAM" id="MobiDB-lite"/>
    </source>
</evidence>
<sequence length="479" mass="54198">MKDFSKVGFSSRSSSSSSRPDKRGGFSDKTYRRDRDQYPERDSRDVRPNREKDRSPENFVRLITTKSGVSERVMHEDQCRVLEKCGSCPSLDISYKNQLIQKTADLKLRVQKAGSDFSSVLVKDCVESEDRLGYRHTVKLVVSERLSLGGRSFQKEGNKRWIDLGFYRQSLNEVVDIGRCPIQSNTLNDVMGWLRTGIRLHNVSVYTPRNKTGLLQSVLLRTSRHTRQTLLTFIVTKADLATLRPLARDIAEKYMNVQGIYMQVVAPGRTLNSDEEKQNENLTLIVGQDLLEEKYGNFIFKFSAASYMPVNPLLTSRIYARIEELMELSGKETVVDLFAGSGGISITAAPSAREVIGIDCSPHSVKDAIRNAKINEIKNVDFYEGKVDEVLAKLNAEKRLQKADVVILNPPRLGCEGKTIEHITELAPKTIIYLSSFIDTTFKDLKNFKKAGFEPEFFEPFDSSPGTLNYEVLCYLSKK</sequence>
<dbReference type="InterPro" id="IPR025714">
    <property type="entry name" value="Methyltranfer_dom"/>
</dbReference>
<evidence type="ECO:0000256" key="1">
    <source>
        <dbReference type="ARBA" id="ARBA00022603"/>
    </source>
</evidence>
<feature type="binding site" evidence="4">
    <location>
        <position position="359"/>
    </location>
    <ligand>
        <name>S-adenosyl-L-methionine</name>
        <dbReference type="ChEBI" id="CHEBI:59789"/>
    </ligand>
</feature>
<gene>
    <name evidence="7" type="primary">rlmD</name>
    <name evidence="7" type="ORF">GCL57_10470</name>
</gene>
<dbReference type="Proteomes" id="UP000442694">
    <property type="component" value="Unassembled WGS sequence"/>
</dbReference>
<dbReference type="RefSeq" id="WP_152213293.1">
    <property type="nucleotide sequence ID" value="NZ_WFLN01000007.1"/>
</dbReference>
<dbReference type="Gene3D" id="2.40.50.1070">
    <property type="match status" value="1"/>
</dbReference>
<feature type="region of interest" description="Disordered" evidence="5">
    <location>
        <begin position="1"/>
        <end position="60"/>
    </location>
</feature>
<dbReference type="PROSITE" id="PS51687">
    <property type="entry name" value="SAM_MT_RNA_M5U"/>
    <property type="match status" value="1"/>
</dbReference>
<evidence type="ECO:0000256" key="4">
    <source>
        <dbReference type="PROSITE-ProRule" id="PRU01024"/>
    </source>
</evidence>
<evidence type="ECO:0000313" key="7">
    <source>
        <dbReference type="EMBL" id="KAB8029951.1"/>
    </source>
</evidence>
<keyword evidence="2 4" id="KW-0808">Transferase</keyword>
<keyword evidence="3 4" id="KW-0949">S-adenosyl-L-methionine</keyword>
<dbReference type="PANTHER" id="PTHR11061:SF30">
    <property type="entry name" value="TRNA (URACIL(54)-C(5))-METHYLTRANSFERASE"/>
    <property type="match status" value="1"/>
</dbReference>